<comment type="caution">
    <text evidence="2">The sequence shown here is derived from an EMBL/GenBank/DDBJ whole genome shotgun (WGS) entry which is preliminary data.</text>
</comment>
<proteinExistence type="predicted"/>
<evidence type="ECO:0000313" key="2">
    <source>
        <dbReference type="EMBL" id="KAF0893955.1"/>
    </source>
</evidence>
<name>A0A6G1C012_9ORYZ</name>
<feature type="region of interest" description="Disordered" evidence="1">
    <location>
        <begin position="78"/>
        <end position="123"/>
    </location>
</feature>
<dbReference type="Proteomes" id="UP000479710">
    <property type="component" value="Unassembled WGS sequence"/>
</dbReference>
<organism evidence="2 3">
    <name type="scientific">Oryza meyeriana var. granulata</name>
    <dbReference type="NCBI Taxonomy" id="110450"/>
    <lineage>
        <taxon>Eukaryota</taxon>
        <taxon>Viridiplantae</taxon>
        <taxon>Streptophyta</taxon>
        <taxon>Embryophyta</taxon>
        <taxon>Tracheophyta</taxon>
        <taxon>Spermatophyta</taxon>
        <taxon>Magnoliopsida</taxon>
        <taxon>Liliopsida</taxon>
        <taxon>Poales</taxon>
        <taxon>Poaceae</taxon>
        <taxon>BOP clade</taxon>
        <taxon>Oryzoideae</taxon>
        <taxon>Oryzeae</taxon>
        <taxon>Oryzinae</taxon>
        <taxon>Oryza</taxon>
        <taxon>Oryza meyeriana</taxon>
    </lineage>
</organism>
<evidence type="ECO:0000313" key="3">
    <source>
        <dbReference type="Proteomes" id="UP000479710"/>
    </source>
</evidence>
<feature type="region of interest" description="Disordered" evidence="1">
    <location>
        <begin position="1"/>
        <end position="38"/>
    </location>
</feature>
<dbReference type="EMBL" id="SPHZ02000011">
    <property type="protein sequence ID" value="KAF0893955.1"/>
    <property type="molecule type" value="Genomic_DNA"/>
</dbReference>
<feature type="compositionally biased region" description="Basic and acidic residues" evidence="1">
    <location>
        <begin position="78"/>
        <end position="95"/>
    </location>
</feature>
<dbReference type="AlphaFoldDB" id="A0A6G1C012"/>
<accession>A0A6G1C012</accession>
<protein>
    <recommendedName>
        <fullName evidence="4">DUF834 domain-containing protein</fullName>
    </recommendedName>
</protein>
<evidence type="ECO:0000256" key="1">
    <source>
        <dbReference type="SAM" id="MobiDB-lite"/>
    </source>
</evidence>
<gene>
    <name evidence="2" type="ORF">E2562_033373</name>
</gene>
<reference evidence="2 3" key="1">
    <citation type="submission" date="2019-11" db="EMBL/GenBank/DDBJ databases">
        <title>Whole genome sequence of Oryza granulata.</title>
        <authorList>
            <person name="Li W."/>
        </authorList>
    </citation>
    <scope>NUCLEOTIDE SEQUENCE [LARGE SCALE GENOMIC DNA]</scope>
    <source>
        <strain evidence="3">cv. Menghai</strain>
        <tissue evidence="2">Leaf</tissue>
    </source>
</reference>
<evidence type="ECO:0008006" key="4">
    <source>
        <dbReference type="Google" id="ProtNLM"/>
    </source>
</evidence>
<sequence>MPRAQGGQIRRPLRLPRPDLVTPNSGATRPGRPELKGLATKEVALEQERGVALEQERGGDRVARRKRGVGGGWCEKEASVVEGRPDPRLPDDARPRGGRTFGGSRWLEARGLGPTVDKREKGR</sequence>
<keyword evidence="3" id="KW-1185">Reference proteome</keyword>